<name>A0A7K3WM30_9FLAO</name>
<dbReference type="Gene3D" id="2.60.120.260">
    <property type="entry name" value="Galactose-binding domain-like"/>
    <property type="match status" value="1"/>
</dbReference>
<evidence type="ECO:0000259" key="2">
    <source>
        <dbReference type="PROSITE" id="PS51762"/>
    </source>
</evidence>
<sequence>MKGYQNIVFFKSLILLYSWTVLTSCESPEKKSQTISKPVKEEIVITPSSFVRSTGDVEVANNKKSIILSGESTCTYQINVKEAGRYRIEFLMNSNRDSSSVWIEDYVGNKDGRTYNITGTIPVENGKEPILHFRDGSPLNKGGHTIKLQAKGAINIESIKMVLMRKHLASPETLTQEMSGENWDLVWADEFDGSGLPDTTKWTFDIGNWGWGNSELQYYTANRTENARQEDGNLIIEALKGDMGEKWTSARLTTRGKVSFLYGKIEFRAKVPPYRGNWAAGWTLGDDYVDELSWPYCGEIDILESVGYQMNDTTGNGIAHASAHCGAYYFKLGNQPTGTIDVKNMHEEFHTYAIEWSPDEIKATVDDQEYFKYDDTSTPLSWPFDKPQNLILNLTMGGGWGGAMGIDPTIYSQKMIVDYVRVYQKK</sequence>
<dbReference type="InterPro" id="IPR013320">
    <property type="entry name" value="ConA-like_dom_sf"/>
</dbReference>
<reference evidence="3 4" key="1">
    <citation type="submission" date="2020-02" db="EMBL/GenBank/DDBJ databases">
        <title>Out from the shadows clarifying the taxonomy of the family Cryomorphaceae and related taxa by utilizing the GTDB taxonomic framework.</title>
        <authorList>
            <person name="Bowman J.P."/>
        </authorList>
    </citation>
    <scope>NUCLEOTIDE SEQUENCE [LARGE SCALE GENOMIC DNA]</scope>
    <source>
        <strain evidence="3 4">QSSC 1-22</strain>
    </source>
</reference>
<evidence type="ECO:0000313" key="3">
    <source>
        <dbReference type="EMBL" id="NEN22709.1"/>
    </source>
</evidence>
<evidence type="ECO:0000256" key="1">
    <source>
        <dbReference type="ARBA" id="ARBA00006865"/>
    </source>
</evidence>
<dbReference type="RefSeq" id="WP_163283428.1">
    <property type="nucleotide sequence ID" value="NZ_JAAGVY010000004.1"/>
</dbReference>
<comment type="caution">
    <text evidence="3">The sequence shown here is derived from an EMBL/GenBank/DDBJ whole genome shotgun (WGS) entry which is preliminary data.</text>
</comment>
<keyword evidence="4" id="KW-1185">Reference proteome</keyword>
<feature type="domain" description="GH16" evidence="2">
    <location>
        <begin position="189"/>
        <end position="426"/>
    </location>
</feature>
<dbReference type="PANTHER" id="PTHR10963:SF55">
    <property type="entry name" value="GLYCOSIDE HYDROLASE FAMILY 16 PROTEIN"/>
    <property type="match status" value="1"/>
</dbReference>
<protein>
    <submittedName>
        <fullName evidence="3">Family 16 glycosylhydrolase</fullName>
    </submittedName>
</protein>
<dbReference type="PANTHER" id="PTHR10963">
    <property type="entry name" value="GLYCOSYL HYDROLASE-RELATED"/>
    <property type="match status" value="1"/>
</dbReference>
<evidence type="ECO:0000313" key="4">
    <source>
        <dbReference type="Proteomes" id="UP000486602"/>
    </source>
</evidence>
<organism evidence="3 4">
    <name type="scientific">Cryomorpha ignava</name>
    <dbReference type="NCBI Taxonomy" id="101383"/>
    <lineage>
        <taxon>Bacteria</taxon>
        <taxon>Pseudomonadati</taxon>
        <taxon>Bacteroidota</taxon>
        <taxon>Flavobacteriia</taxon>
        <taxon>Flavobacteriales</taxon>
        <taxon>Cryomorphaceae</taxon>
        <taxon>Cryomorpha</taxon>
    </lineage>
</organism>
<gene>
    <name evidence="3" type="ORF">G3O08_04215</name>
</gene>
<dbReference type="EMBL" id="JAAGVY010000004">
    <property type="protein sequence ID" value="NEN22709.1"/>
    <property type="molecule type" value="Genomic_DNA"/>
</dbReference>
<keyword evidence="3" id="KW-0378">Hydrolase</keyword>
<dbReference type="InterPro" id="IPR000757">
    <property type="entry name" value="Beta-glucanase-like"/>
</dbReference>
<accession>A0A7K3WM30</accession>
<proteinExistence type="inferred from homology"/>
<dbReference type="InterPro" id="IPR050546">
    <property type="entry name" value="Glycosyl_Hydrlase_16"/>
</dbReference>
<dbReference type="PROSITE" id="PS51257">
    <property type="entry name" value="PROKAR_LIPOPROTEIN"/>
    <property type="match status" value="1"/>
</dbReference>
<dbReference type="PROSITE" id="PS51762">
    <property type="entry name" value="GH16_2"/>
    <property type="match status" value="1"/>
</dbReference>
<dbReference type="GO" id="GO:0004553">
    <property type="term" value="F:hydrolase activity, hydrolyzing O-glycosyl compounds"/>
    <property type="evidence" value="ECO:0007669"/>
    <property type="project" value="InterPro"/>
</dbReference>
<dbReference type="CDD" id="cd08023">
    <property type="entry name" value="GH16_laminarinase_like"/>
    <property type="match status" value="1"/>
</dbReference>
<dbReference type="Proteomes" id="UP000486602">
    <property type="component" value="Unassembled WGS sequence"/>
</dbReference>
<dbReference type="GO" id="GO:0005975">
    <property type="term" value="P:carbohydrate metabolic process"/>
    <property type="evidence" value="ECO:0007669"/>
    <property type="project" value="InterPro"/>
</dbReference>
<comment type="similarity">
    <text evidence="1">Belongs to the glycosyl hydrolase 16 family.</text>
</comment>
<dbReference type="Pfam" id="PF00722">
    <property type="entry name" value="Glyco_hydro_16"/>
    <property type="match status" value="1"/>
</dbReference>
<dbReference type="Gene3D" id="2.60.120.200">
    <property type="match status" value="1"/>
</dbReference>
<dbReference type="SUPFAM" id="SSF49899">
    <property type="entry name" value="Concanavalin A-like lectins/glucanases"/>
    <property type="match status" value="1"/>
</dbReference>
<dbReference type="AlphaFoldDB" id="A0A7K3WM30"/>